<dbReference type="Pfam" id="PF17147">
    <property type="entry name" value="PFOR_II"/>
    <property type="match status" value="1"/>
</dbReference>
<dbReference type="Gene3D" id="3.40.50.920">
    <property type="match status" value="1"/>
</dbReference>
<proteinExistence type="inferred from homology"/>
<dbReference type="InterPro" id="IPR017896">
    <property type="entry name" value="4Fe4S_Fe-S-bd"/>
</dbReference>
<gene>
    <name evidence="14" type="ORF">BCB69_00600</name>
</gene>
<comment type="similarity">
    <text evidence="1 9">Belongs to the pyruvate:ferredoxin/flavodoxin oxidoreductase family.</text>
</comment>
<dbReference type="CDD" id="cd07034">
    <property type="entry name" value="TPP_PYR_PFOR_IOR-alpha_like"/>
    <property type="match status" value="1"/>
</dbReference>
<keyword evidence="2 9" id="KW-0813">Transport</keyword>
<dbReference type="InterPro" id="IPR019456">
    <property type="entry name" value="Pyrv-flavodox_OxRtase_EKR"/>
</dbReference>
<dbReference type="Pfam" id="PF01558">
    <property type="entry name" value="POR"/>
    <property type="match status" value="1"/>
</dbReference>
<dbReference type="STRING" id="39950.BCB69_00600"/>
<keyword evidence="8 12" id="KW-0411">Iron-sulfur</keyword>
<dbReference type="SUPFAM" id="SSF52518">
    <property type="entry name" value="Thiamin diphosphate-binding fold (THDP-binding)"/>
    <property type="match status" value="2"/>
</dbReference>
<dbReference type="InterPro" id="IPR011766">
    <property type="entry name" value="TPP_enzyme_TPP-bd"/>
</dbReference>
<dbReference type="PIRSF" id="PIRSF000159">
    <property type="entry name" value="NifJ"/>
    <property type="match status" value="1"/>
</dbReference>
<evidence type="ECO:0000259" key="13">
    <source>
        <dbReference type="PROSITE" id="PS51379"/>
    </source>
</evidence>
<dbReference type="PANTHER" id="PTHR32154:SF0">
    <property type="entry name" value="PYRUVATE-FLAVODOXIN OXIDOREDUCTASE-RELATED"/>
    <property type="match status" value="1"/>
</dbReference>
<protein>
    <submittedName>
        <fullName evidence="14">Pyruvate:ferredoxin (Flavodoxin) oxidoreductase</fullName>
    </submittedName>
</protein>
<feature type="site" description="Important for catalytic activity" evidence="11">
    <location>
        <position position="994"/>
    </location>
</feature>
<dbReference type="CDD" id="cd03377">
    <property type="entry name" value="TPP_PFOR_PNO"/>
    <property type="match status" value="1"/>
</dbReference>
<evidence type="ECO:0000256" key="8">
    <source>
        <dbReference type="ARBA" id="ARBA00023014"/>
    </source>
</evidence>
<dbReference type="GO" id="GO:0051539">
    <property type="term" value="F:4 iron, 4 sulfur cluster binding"/>
    <property type="evidence" value="ECO:0007669"/>
    <property type="project" value="UniProtKB-KW"/>
</dbReference>
<dbReference type="PANTHER" id="PTHR32154">
    <property type="entry name" value="PYRUVATE-FLAVODOXIN OXIDOREDUCTASE-RELATED"/>
    <property type="match status" value="1"/>
</dbReference>
<evidence type="ECO:0000256" key="11">
    <source>
        <dbReference type="PIRSR" id="PIRSR000159-2"/>
    </source>
</evidence>
<evidence type="ECO:0000256" key="3">
    <source>
        <dbReference type="ARBA" id="ARBA00022485"/>
    </source>
</evidence>
<evidence type="ECO:0000256" key="7">
    <source>
        <dbReference type="ARBA" id="ARBA00023004"/>
    </source>
</evidence>
<dbReference type="FunFam" id="3.40.50.920:FF:000007">
    <property type="entry name" value="Pyruvate:ferredoxin (Flavodoxin) oxidoreductase"/>
    <property type="match status" value="1"/>
</dbReference>
<comment type="cofactor">
    <cofactor evidence="12">
        <name>[4Fe-4S] cluster</name>
        <dbReference type="ChEBI" id="CHEBI:49883"/>
    </cofactor>
    <text evidence="12">Binds 3 [4Fe-4S] clusters per subunit.</text>
</comment>
<keyword evidence="7 12" id="KW-0408">Iron</keyword>
<dbReference type="FunFam" id="3.30.70.20:FF:000022">
    <property type="entry name" value="Pyruvate:ferredoxin (Flavodoxin) oxidoreductase"/>
    <property type="match status" value="1"/>
</dbReference>
<feature type="binding site" evidence="10">
    <location>
        <begin position="989"/>
        <end position="994"/>
    </location>
    <ligand>
        <name>thiamine diphosphate</name>
        <dbReference type="ChEBI" id="CHEBI:58937"/>
    </ligand>
</feature>
<dbReference type="Gene3D" id="3.40.920.10">
    <property type="entry name" value="Pyruvate-ferredoxin oxidoreductase, PFOR, domain III"/>
    <property type="match status" value="1"/>
</dbReference>
<dbReference type="SUPFAM" id="SSF53323">
    <property type="entry name" value="Pyruvate-ferredoxin oxidoreductase, PFOR, domain III"/>
    <property type="match status" value="1"/>
</dbReference>
<feature type="binding site" evidence="12">
    <location>
        <position position="698"/>
    </location>
    <ligand>
        <name>[4Fe-4S] cluster</name>
        <dbReference type="ChEBI" id="CHEBI:49883"/>
        <label>2</label>
    </ligand>
</feature>
<name>A0A1B3WCD1_9FIRM</name>
<dbReference type="GO" id="GO:0016903">
    <property type="term" value="F:oxidoreductase activity, acting on the aldehyde or oxo group of donors"/>
    <property type="evidence" value="ECO:0007669"/>
    <property type="project" value="InterPro"/>
</dbReference>
<dbReference type="InterPro" id="IPR009014">
    <property type="entry name" value="Transketo_C/PFOR_II"/>
</dbReference>
<feature type="domain" description="4Fe-4S ferredoxin-type" evidence="13">
    <location>
        <begin position="679"/>
        <end position="708"/>
    </location>
</feature>
<dbReference type="SUPFAM" id="SSF54862">
    <property type="entry name" value="4Fe-4S ferredoxins"/>
    <property type="match status" value="1"/>
</dbReference>
<dbReference type="GO" id="GO:0006979">
    <property type="term" value="P:response to oxidative stress"/>
    <property type="evidence" value="ECO:0007669"/>
    <property type="project" value="TreeGrafter"/>
</dbReference>
<dbReference type="PROSITE" id="PS51379">
    <property type="entry name" value="4FE4S_FER_2"/>
    <property type="match status" value="2"/>
</dbReference>
<evidence type="ECO:0000256" key="9">
    <source>
        <dbReference type="PIRNR" id="PIRNR000159"/>
    </source>
</evidence>
<organism evidence="14 15">
    <name type="scientific">Dialister pneumosintes</name>
    <dbReference type="NCBI Taxonomy" id="39950"/>
    <lineage>
        <taxon>Bacteria</taxon>
        <taxon>Bacillati</taxon>
        <taxon>Bacillota</taxon>
        <taxon>Negativicutes</taxon>
        <taxon>Veillonellales</taxon>
        <taxon>Veillonellaceae</taxon>
        <taxon>Dialister</taxon>
    </lineage>
</organism>
<feature type="site" description="Important for catalytic activity" evidence="11">
    <location>
        <position position="63"/>
    </location>
</feature>
<dbReference type="GO" id="GO:0005506">
    <property type="term" value="F:iron ion binding"/>
    <property type="evidence" value="ECO:0007669"/>
    <property type="project" value="InterPro"/>
</dbReference>
<feature type="site" description="Important for catalytic activity" evidence="11">
    <location>
        <position position="113"/>
    </location>
</feature>
<feature type="binding site" evidence="12">
    <location>
        <position position="1069"/>
    </location>
    <ligand>
        <name>[4Fe-4S] cluster</name>
        <dbReference type="ChEBI" id="CHEBI:49883"/>
        <label>3</label>
    </ligand>
</feature>
<dbReference type="InterPro" id="IPR011895">
    <property type="entry name" value="Pyrv_flavodox_OxRed"/>
</dbReference>
<feature type="site" description="Important for catalytic activity" evidence="11">
    <location>
        <position position="30"/>
    </location>
</feature>
<dbReference type="GO" id="GO:0030976">
    <property type="term" value="F:thiamine pyrophosphate binding"/>
    <property type="evidence" value="ECO:0007669"/>
    <property type="project" value="InterPro"/>
</dbReference>
<feature type="binding site" evidence="12">
    <location>
        <position position="746"/>
    </location>
    <ligand>
        <name>[4Fe-4S] cluster</name>
        <dbReference type="ChEBI" id="CHEBI:49883"/>
        <label>2</label>
    </ligand>
</feature>
<keyword evidence="4 12" id="KW-0479">Metal-binding</keyword>
<dbReference type="InterPro" id="IPR033412">
    <property type="entry name" value="PFOR_II"/>
</dbReference>
<feature type="binding site" evidence="12">
    <location>
        <position position="688"/>
    </location>
    <ligand>
        <name>[4Fe-4S] cluster</name>
        <dbReference type="ChEBI" id="CHEBI:49883"/>
        <label>1</label>
    </ligand>
</feature>
<dbReference type="FunFam" id="3.40.50.970:FF:000041">
    <property type="entry name" value="Pyruvate:ferredoxin (Flavodoxin) oxidoreductase"/>
    <property type="match status" value="1"/>
</dbReference>
<evidence type="ECO:0000313" key="15">
    <source>
        <dbReference type="Proteomes" id="UP000094757"/>
    </source>
</evidence>
<keyword evidence="3 12" id="KW-0004">4Fe-4S</keyword>
<dbReference type="Gene3D" id="3.40.50.970">
    <property type="match status" value="2"/>
</dbReference>
<evidence type="ECO:0000256" key="12">
    <source>
        <dbReference type="PIRSR" id="PIRSR000159-50"/>
    </source>
</evidence>
<feature type="binding site" evidence="10">
    <location>
        <position position="113"/>
    </location>
    <ligand>
        <name>pyruvate</name>
        <dbReference type="ChEBI" id="CHEBI:15361"/>
    </ligand>
</feature>
<evidence type="ECO:0000313" key="14">
    <source>
        <dbReference type="EMBL" id="AOH38621.1"/>
    </source>
</evidence>
<dbReference type="InterPro" id="IPR002869">
    <property type="entry name" value="Pyrv_flavodox_OxRed_cen"/>
</dbReference>
<feature type="binding site" evidence="12">
    <location>
        <position position="749"/>
    </location>
    <ligand>
        <name>[4Fe-4S] cluster</name>
        <dbReference type="ChEBI" id="CHEBI:49883"/>
        <label>2</label>
    </ligand>
</feature>
<dbReference type="InterPro" id="IPR029061">
    <property type="entry name" value="THDP-binding"/>
</dbReference>
<accession>A0A1B3WCD1</accession>
<dbReference type="InterPro" id="IPR050722">
    <property type="entry name" value="Pyruvate:ferred/Flavod_OxRd"/>
</dbReference>
<dbReference type="Gene3D" id="3.30.70.20">
    <property type="match status" value="1"/>
</dbReference>
<reference evidence="15" key="1">
    <citation type="submission" date="2016-08" db="EMBL/GenBank/DDBJ databases">
        <authorList>
            <person name="Holder M.E."/>
            <person name="Ajami N.J."/>
            <person name="Petrosino J.F."/>
        </authorList>
    </citation>
    <scope>NUCLEOTIDE SEQUENCE [LARGE SCALE GENOMIC DNA]</scope>
    <source>
        <strain evidence="15">F0677</strain>
    </source>
</reference>
<evidence type="ECO:0000256" key="6">
    <source>
        <dbReference type="ARBA" id="ARBA00023002"/>
    </source>
</evidence>
<feature type="binding site" evidence="12">
    <location>
        <position position="809"/>
    </location>
    <ligand>
        <name>[4Fe-4S] cluster</name>
        <dbReference type="ChEBI" id="CHEBI:49883"/>
        <label>3</label>
    </ligand>
</feature>
<dbReference type="SMART" id="SM00890">
    <property type="entry name" value="EKR"/>
    <property type="match status" value="1"/>
</dbReference>
<dbReference type="Gene3D" id="4.10.780.10">
    <property type="entry name" value="Pyruvate-flavodoxin oxidoreductase, EKR domain"/>
    <property type="match status" value="1"/>
</dbReference>
<dbReference type="InterPro" id="IPR019752">
    <property type="entry name" value="Pyrv/ketoisovalerate_OxRed_cat"/>
</dbReference>
<feature type="binding site" evidence="10">
    <location>
        <position position="814"/>
    </location>
    <ligand>
        <name>thiamine diphosphate</name>
        <dbReference type="ChEBI" id="CHEBI:58937"/>
    </ligand>
</feature>
<dbReference type="GO" id="GO:0022900">
    <property type="term" value="P:electron transport chain"/>
    <property type="evidence" value="ECO:0007669"/>
    <property type="project" value="InterPro"/>
</dbReference>
<feature type="binding site" evidence="10">
    <location>
        <begin position="960"/>
        <end position="963"/>
    </location>
    <ligand>
        <name>thiamine diphosphate</name>
        <dbReference type="ChEBI" id="CHEBI:58937"/>
    </ligand>
</feature>
<keyword evidence="14" id="KW-0670">Pyruvate</keyword>
<dbReference type="Pfam" id="PF12838">
    <property type="entry name" value="Fer4_7"/>
    <property type="match status" value="1"/>
</dbReference>
<dbReference type="NCBIfam" id="TIGR02176">
    <property type="entry name" value="pyruv_ox_red"/>
    <property type="match status" value="1"/>
</dbReference>
<feature type="binding site" evidence="10">
    <location>
        <position position="30"/>
    </location>
    <ligand>
        <name>pyruvate</name>
        <dbReference type="ChEBI" id="CHEBI:15361"/>
    </ligand>
</feature>
<dbReference type="EMBL" id="CP017037">
    <property type="protein sequence ID" value="AOH38621.1"/>
    <property type="molecule type" value="Genomic_DNA"/>
</dbReference>
<dbReference type="InterPro" id="IPR037112">
    <property type="entry name" value="Pyrv-flavodox_OxR_EKR_sf"/>
</dbReference>
<dbReference type="Proteomes" id="UP000094757">
    <property type="component" value="Chromosome"/>
</dbReference>
<evidence type="ECO:0000256" key="10">
    <source>
        <dbReference type="PIRSR" id="PIRSR000159-1"/>
    </source>
</evidence>
<dbReference type="InterPro" id="IPR017900">
    <property type="entry name" value="4Fe4S_Fe_S_CS"/>
</dbReference>
<dbReference type="Pfam" id="PF02775">
    <property type="entry name" value="TPP_enzyme_C"/>
    <property type="match status" value="1"/>
</dbReference>
<dbReference type="KEGG" id="dpn:BCB69_00600"/>
<feature type="binding site" evidence="12">
    <location>
        <position position="753"/>
    </location>
    <ligand>
        <name>[4Fe-4S] cluster</name>
        <dbReference type="ChEBI" id="CHEBI:49883"/>
        <label>1</label>
    </ligand>
</feature>
<feature type="binding site" evidence="10">
    <location>
        <position position="837"/>
    </location>
    <ligand>
        <name>thiamine diphosphate</name>
        <dbReference type="ChEBI" id="CHEBI:58937"/>
    </ligand>
</feature>
<keyword evidence="6 9" id="KW-0560">Oxidoreductase</keyword>
<dbReference type="SUPFAM" id="SSF52922">
    <property type="entry name" value="TK C-terminal domain-like"/>
    <property type="match status" value="1"/>
</dbReference>
<dbReference type="Pfam" id="PF10371">
    <property type="entry name" value="EKR"/>
    <property type="match status" value="1"/>
</dbReference>
<feature type="binding site" evidence="12">
    <location>
        <position position="812"/>
    </location>
    <ligand>
        <name>[4Fe-4S] cluster</name>
        <dbReference type="ChEBI" id="CHEBI:49883"/>
        <label>3</label>
    </ligand>
</feature>
<keyword evidence="5 9" id="KW-0249">Electron transport</keyword>
<dbReference type="FunFam" id="3.40.920.10:FF:000001">
    <property type="entry name" value="Pyruvate:ferredoxin (Flavodoxin) oxidoreductase"/>
    <property type="match status" value="1"/>
</dbReference>
<feature type="domain" description="4Fe-4S ferredoxin-type" evidence="13">
    <location>
        <begin position="734"/>
        <end position="765"/>
    </location>
</feature>
<evidence type="ECO:0000256" key="2">
    <source>
        <dbReference type="ARBA" id="ARBA00022448"/>
    </source>
</evidence>
<feature type="binding site" evidence="12">
    <location>
        <position position="743"/>
    </location>
    <ligand>
        <name>[4Fe-4S] cluster</name>
        <dbReference type="ChEBI" id="CHEBI:49883"/>
        <label>2</label>
    </ligand>
</feature>
<feature type="binding site" evidence="12">
    <location>
        <position position="691"/>
    </location>
    <ligand>
        <name>[4Fe-4S] cluster</name>
        <dbReference type="ChEBI" id="CHEBI:49883"/>
        <label>1</label>
    </ligand>
</feature>
<dbReference type="InterPro" id="IPR002880">
    <property type="entry name" value="Pyrv_Fd/Flavodoxin_OxRdtase_N"/>
</dbReference>
<evidence type="ECO:0000256" key="4">
    <source>
        <dbReference type="ARBA" id="ARBA00022723"/>
    </source>
</evidence>
<sequence length="1186" mass="130986">MRKTKTMDGNTAAAYISYAFTEVAAIYPITPSSTMAELVDEWAAHGKKNIFGDTVHVVEMQAESGAAGAFHGALESGALTSTYTASQGMLLMLPNMYKVAGELLPGVFHIAARALANHALSIFGDHQDVMAARATGCAILAESNPQEVMDLAGIAHLTAIKGRVPFINFFDGFRTSHEIQKIEVLEYEELKKLIDQKALTAFRNRSMTPNKPVIRGTAENPDVYFQHCEASNPFYLAIPDMVQEYMDKISALTGRNYHLFDYYGAPDAERVIVSIGSVSDVIKDVADILCENGEKVGMLNVHLYRPFSIKHFIEQLPKTVKKIAVLDRTREPGSIGEPLYLDVQSAIAGSDIDARVVGGRYGLGSKDVIPEDIMAVYKHLESDRPRHNFTLGIKDDVTHLSLAPISLPEKDDQCISCKFWGFGSDGTVGANKSAIKIIGDNTDMYAQGYFSYDSRKSGGVTISHLRFGPNPIRKPYLITQANYIACHRPSYIYKYNLLRGLKPGGTFVLNSRWKPEDLDHVLPATMKRKLAALNARFYIVNAFDIAKEIGLGGRINMIMQAAFFHLTGIIPDEKACELLYESIEHSYGRKGQHIVDMNNRAVDAGMQSVYEVTIPPEWKHATTGGSISTIPRPKFVSEICDVMNRQEGDDLPVSAFKGWEDGTFLPGTTKYERPTTAISVPEWIPENCISCNQCSVVCPHAAIRPVLVTEEEVANAPEGFIVKDFPGPKKGLKFRIVVDPEDCYGCNLCANVCPAKEKALVMKPIETQIDKQPLWDYAMSLPQKENPLKPNTLRGSQFQPTYFEFSGACAGCGETPYIHLITNLFGDRMMIANATGCSSIFGASAPSIPYTTDDKGCGPAWANSLFEDNAEFGLGMYLGEKKLRSRVINKIESLLPEATGEVKAAMENWLENKDIGATTRLHADRLETALEEEVALHPEYKDLLKLKDHFIKKSQWIFGGDGWAYDIGFGGLDQVLASGEDVNILVLDTEVYSNTGGQSSKATPAAAIAKFAASGKRTRKKDLGMMAISYGYIYVAQIALGADMNQALKAISEAESYPGPSLIICYCPCINHGLRKGMGNTINEEKSAVECGYWCTWRYNPTLLEKGKNPFHLDSREPKGNFHDFLLGEVRYSSLLKLFPEQAEALFQKTENDARARRQSYVRLQKSFDLEIAERKAKEAELASVN</sequence>
<dbReference type="PROSITE" id="PS00198">
    <property type="entry name" value="4FE4S_FER_1"/>
    <property type="match status" value="1"/>
</dbReference>
<evidence type="ECO:0000256" key="5">
    <source>
        <dbReference type="ARBA" id="ARBA00022982"/>
    </source>
</evidence>
<dbReference type="AlphaFoldDB" id="A0A1B3WCD1"/>
<feature type="binding site" evidence="12">
    <location>
        <position position="837"/>
    </location>
    <ligand>
        <name>[4Fe-4S] cluster</name>
        <dbReference type="ChEBI" id="CHEBI:49883"/>
        <label>3</label>
    </ligand>
</feature>
<evidence type="ECO:0000256" key="1">
    <source>
        <dbReference type="ARBA" id="ARBA00009032"/>
    </source>
</evidence>
<dbReference type="Pfam" id="PF01855">
    <property type="entry name" value="POR_N"/>
    <property type="match status" value="1"/>
</dbReference>
<feature type="binding site" evidence="10">
    <location>
        <position position="63"/>
    </location>
    <ligand>
        <name>thiamine diphosphate</name>
        <dbReference type="ChEBI" id="CHEBI:58937"/>
    </ligand>
</feature>
<dbReference type="FunFam" id="3.40.50.970:FF:000012">
    <property type="entry name" value="Pyruvate:ferredoxin (Flavodoxin) oxidoreductase"/>
    <property type="match status" value="1"/>
</dbReference>
<feature type="binding site" evidence="12">
    <location>
        <position position="694"/>
    </location>
    <ligand>
        <name>[4Fe-4S] cluster</name>
        <dbReference type="ChEBI" id="CHEBI:49883"/>
        <label>1</label>
    </ligand>
</feature>